<organism evidence="1">
    <name type="scientific">uncultured Dysgonomonas sp</name>
    <dbReference type="NCBI Taxonomy" id="206096"/>
    <lineage>
        <taxon>Bacteria</taxon>
        <taxon>Pseudomonadati</taxon>
        <taxon>Bacteroidota</taxon>
        <taxon>Bacteroidia</taxon>
        <taxon>Bacteroidales</taxon>
        <taxon>Dysgonomonadaceae</taxon>
        <taxon>Dysgonomonas</taxon>
        <taxon>environmental samples</taxon>
    </lineage>
</organism>
<reference evidence="1" key="1">
    <citation type="submission" date="2016-04" db="EMBL/GenBank/DDBJ databases">
        <authorList>
            <person name="Evans L.H."/>
            <person name="Alamgir A."/>
            <person name="Owens N."/>
            <person name="Weber N.D."/>
            <person name="Virtaneva K."/>
            <person name="Barbian K."/>
            <person name="Babar A."/>
            <person name="Rosenke K."/>
        </authorList>
    </citation>
    <scope>NUCLEOTIDE SEQUENCE</scope>
    <source>
        <strain evidence="1">86-1</strain>
    </source>
</reference>
<proteinExistence type="predicted"/>
<accession>A0A212JN15</accession>
<sequence length="48" mass="5934">MAVFNKYLELKEITDIKVFFKRKVFELNTKRMIFMSVKEKLIVMWALY</sequence>
<evidence type="ECO:0000313" key="1">
    <source>
        <dbReference type="EMBL" id="SBW00833.1"/>
    </source>
</evidence>
<protein>
    <submittedName>
        <fullName evidence="1">Uncharacterized protein</fullName>
    </submittedName>
</protein>
<dbReference type="EMBL" id="FLUM01000002">
    <property type="protein sequence ID" value="SBW00833.1"/>
    <property type="molecule type" value="Genomic_DNA"/>
</dbReference>
<dbReference type="AlphaFoldDB" id="A0A212JN15"/>
<name>A0A212JN15_9BACT</name>
<gene>
    <name evidence="1" type="ORF">KL86DYS1_20298</name>
</gene>